<dbReference type="AlphaFoldDB" id="M1PMA9"/>
<reference evidence="2" key="1">
    <citation type="journal article" date="2013" name="Stand. Genomic Sci.">
        <title>Complete genome sequence of Desulfocapsa sulfexigens, a marine deltaproteobacterium specialized in disproportionating inorganic sulfur compounds.</title>
        <authorList>
            <person name="Finster K.W."/>
            <person name="Kjeldsen K.U."/>
            <person name="Kube M."/>
            <person name="Reinhardt R."/>
            <person name="Mussmann M."/>
            <person name="Amann R."/>
            <person name="Schreiber L."/>
        </authorList>
    </citation>
    <scope>NUCLEOTIDE SEQUENCE [LARGE SCALE GENOMIC DNA]</scope>
    <source>
        <strain evidence="2">DSM 10523 / SB164P1</strain>
    </source>
</reference>
<dbReference type="Gene3D" id="3.40.50.2300">
    <property type="match status" value="4"/>
</dbReference>
<gene>
    <name evidence="1" type="ordered locus">UWK_00997</name>
</gene>
<sequence>MKKFSLHFFILTFFALSSICHGTESELSPVRIIVIDSYHPAYQWSQDVSHGLCDALLAFGYLDNKEQVEAFNSKDYVESSKLVISRFWMDTKRKSSKEEQFNTAKEFTKLIKRFKPDLILLGDDNATNYVGNQFLDTDIPIVFWGVNNTPVKYGLVDCLEKPGHNVTGVYQRTYYKESLELLKKIVPHIKTFVVLSDDTTTGRIHNKAIEHLDRKGDLPVKLAGVVATNDYEVWKNRALELQDTVDAFFIASSNGLKDTKGTVVSNEEVAIWYLKNITIPEASGFRYRTEAGWLCSADDSGYNQGYEAVSIAHDILAMGFQTASYPPRTPKRGPLMVNRQRAQMLGITLTKEMGIEEYIEEASVLNSPKIIAQDNKKILIIDSYHKEYDWTISMTEGLNSGMLELGFFDNEGQVADFNRNDVVNTSRFTIKKLWLDSKRHSSDGEIEVKSLEFYKQAKLFKPDLIFLNDDNAAKYLGPKFLDSSVPVIFSGLNNTPVKYGLVDNKEKPGHNVTGVYQSGYFLEGFDLLQRIAPAIKSFAILSDGSTTSRNYTKAIEHLVQKKDLSLNLIETVVTSDYATWQSRALELQEKADAFFLSHFSSLRDKAGKNVSTDEVVKWYMTNITIPETVGPGFSIEKGFLCAVLDSGYNQAYLAAHIAFDVLVDGLDPATYKPRTPERGPKIANRKRAEILGIMLTDEMGIDRIYETSVLD</sequence>
<dbReference type="HOGENOM" id="CLU_388178_0_0_7"/>
<dbReference type="PANTHER" id="PTHR35271:SF1">
    <property type="entry name" value="ABC TRANSPORTER, SUBSTRATE-BINDING LIPOPROTEIN"/>
    <property type="match status" value="1"/>
</dbReference>
<dbReference type="EMBL" id="CP003985">
    <property type="protein sequence ID" value="AGF77571.1"/>
    <property type="molecule type" value="Genomic_DNA"/>
</dbReference>
<dbReference type="InterPro" id="IPR007487">
    <property type="entry name" value="ABC_transpt-TYRBP-like"/>
</dbReference>
<dbReference type="PANTHER" id="PTHR35271">
    <property type="entry name" value="ABC TRANSPORTER, SUBSTRATE-BINDING LIPOPROTEIN-RELATED"/>
    <property type="match status" value="1"/>
</dbReference>
<dbReference type="eggNOG" id="COG2984">
    <property type="taxonomic scope" value="Bacteria"/>
</dbReference>
<evidence type="ECO:0000313" key="1">
    <source>
        <dbReference type="EMBL" id="AGF77571.1"/>
    </source>
</evidence>
<dbReference type="Pfam" id="PF04392">
    <property type="entry name" value="ABC_sub_bind"/>
    <property type="match status" value="2"/>
</dbReference>
<dbReference type="STRING" id="1167006.UWK_00997"/>
<protein>
    <submittedName>
        <fullName evidence="1">ABC-type uncharacterized transport system, periplasmic component</fullName>
    </submittedName>
</protein>
<name>M1PMA9_DESSD</name>
<dbReference type="Proteomes" id="UP000011721">
    <property type="component" value="Chromosome"/>
</dbReference>
<dbReference type="KEGG" id="dsf:UWK_00997"/>
<organism evidence="1 2">
    <name type="scientific">Desulfocapsa sulfexigens (strain DSM 10523 / SB164P1)</name>
    <dbReference type="NCBI Taxonomy" id="1167006"/>
    <lineage>
        <taxon>Bacteria</taxon>
        <taxon>Pseudomonadati</taxon>
        <taxon>Thermodesulfobacteriota</taxon>
        <taxon>Desulfobulbia</taxon>
        <taxon>Desulfobulbales</taxon>
        <taxon>Desulfocapsaceae</taxon>
        <taxon>Desulfocapsa</taxon>
    </lineage>
</organism>
<dbReference type="RefSeq" id="WP_015403267.1">
    <property type="nucleotide sequence ID" value="NC_020304.1"/>
</dbReference>
<accession>M1PMA9</accession>
<proteinExistence type="predicted"/>
<dbReference type="OrthoDB" id="5644906at2"/>
<keyword evidence="2" id="KW-1185">Reference proteome</keyword>
<evidence type="ECO:0000313" key="2">
    <source>
        <dbReference type="Proteomes" id="UP000011721"/>
    </source>
</evidence>